<dbReference type="Proteomes" id="UP001633002">
    <property type="component" value="Unassembled WGS sequence"/>
</dbReference>
<proteinExistence type="predicted"/>
<dbReference type="PANTHER" id="PTHR43506:SF1">
    <property type="entry name" value="BPL_LPL CATALYTIC DOMAIN-CONTAINING PROTEIN"/>
    <property type="match status" value="1"/>
</dbReference>
<dbReference type="PANTHER" id="PTHR43506">
    <property type="entry name" value="BIOTIN/LIPOATE A/B PROTEIN LIGASE FAMILY"/>
    <property type="match status" value="1"/>
</dbReference>
<dbReference type="InterPro" id="IPR004143">
    <property type="entry name" value="BPL_LPL_catalytic"/>
</dbReference>
<dbReference type="InterPro" id="IPR053264">
    <property type="entry name" value="Lipoate-ligase_2_inactive"/>
</dbReference>
<dbReference type="SUPFAM" id="SSF55681">
    <property type="entry name" value="Class II aaRS and biotin synthetases"/>
    <property type="match status" value="1"/>
</dbReference>
<evidence type="ECO:0000259" key="1">
    <source>
        <dbReference type="PROSITE" id="PS51733"/>
    </source>
</evidence>
<organism evidence="2 3">
    <name type="scientific">Riccia sorocarpa</name>
    <dbReference type="NCBI Taxonomy" id="122646"/>
    <lineage>
        <taxon>Eukaryota</taxon>
        <taxon>Viridiplantae</taxon>
        <taxon>Streptophyta</taxon>
        <taxon>Embryophyta</taxon>
        <taxon>Marchantiophyta</taxon>
        <taxon>Marchantiopsida</taxon>
        <taxon>Marchantiidae</taxon>
        <taxon>Marchantiales</taxon>
        <taxon>Ricciaceae</taxon>
        <taxon>Riccia</taxon>
    </lineage>
</organism>
<dbReference type="CDD" id="cd16443">
    <property type="entry name" value="LplA"/>
    <property type="match status" value="1"/>
</dbReference>
<gene>
    <name evidence="2" type="ORF">R1sor_021954</name>
</gene>
<dbReference type="InterPro" id="IPR045864">
    <property type="entry name" value="aa-tRNA-synth_II/BPL/LPL"/>
</dbReference>
<dbReference type="Gene3D" id="3.30.930.10">
    <property type="entry name" value="Bira Bifunctional Protein, Domain 2"/>
    <property type="match status" value="1"/>
</dbReference>
<dbReference type="AlphaFoldDB" id="A0ABD3GJ74"/>
<reference evidence="2 3" key="1">
    <citation type="submission" date="2024-09" db="EMBL/GenBank/DDBJ databases">
        <title>Chromosome-scale assembly of Riccia sorocarpa.</title>
        <authorList>
            <person name="Paukszto L."/>
        </authorList>
    </citation>
    <scope>NUCLEOTIDE SEQUENCE [LARGE SCALE GENOMIC DNA]</scope>
    <source>
        <strain evidence="2">LP-2024</strain>
        <tissue evidence="2">Aerial parts of the thallus</tissue>
    </source>
</reference>
<evidence type="ECO:0000313" key="2">
    <source>
        <dbReference type="EMBL" id="KAL3678998.1"/>
    </source>
</evidence>
<name>A0ABD3GJ74_9MARC</name>
<dbReference type="PROSITE" id="PS51733">
    <property type="entry name" value="BPL_LPL_CATALYTIC"/>
    <property type="match status" value="1"/>
</dbReference>
<protein>
    <recommendedName>
        <fullName evidence="1">BPL/LPL catalytic domain-containing protein</fullName>
    </recommendedName>
</protein>
<dbReference type="EMBL" id="JBJQOH010000007">
    <property type="protein sequence ID" value="KAL3678998.1"/>
    <property type="molecule type" value="Genomic_DNA"/>
</dbReference>
<dbReference type="Pfam" id="PF21948">
    <property type="entry name" value="LplA-B_cat"/>
    <property type="match status" value="1"/>
</dbReference>
<comment type="caution">
    <text evidence="2">The sequence shown here is derived from an EMBL/GenBank/DDBJ whole genome shotgun (WGS) entry which is preliminary data.</text>
</comment>
<evidence type="ECO:0000313" key="3">
    <source>
        <dbReference type="Proteomes" id="UP001633002"/>
    </source>
</evidence>
<sequence>MPASNEFLMRRGKEKSLVLTSEEMPACARHGVRSVIMCIRVRAVKCALVRSVIASGSVCVRQIRHQVIQSDFRPMRSRAVAGQLRERLKIGERREHSFAMSGRVVNGARPLMRVLKLSNFPIFQQLKLEERLLRKSSDNWCLVNDGTSPPSIVMGISGKAEKLLEVEKVVKDGVPVIKRFSGGGTVIVDEGTLFITLICCRSALPGLELYPREIMSWTELLYVPVFENVPGFKLREHDYVFNDRKFGGNAQSIIKDRWLHHTSFLWDFRDSRMAYLKLPERAPAYREGRNHTDFICRLREHFPSRDTFMDAVQAGLERHFFLREESLIGVESELGGEPHISSTHFVSVDDLKLSPLL</sequence>
<accession>A0ABD3GJ74</accession>
<keyword evidence="3" id="KW-1185">Reference proteome</keyword>
<feature type="domain" description="BPL/LPL catalytic" evidence="1">
    <location>
        <begin position="137"/>
        <end position="324"/>
    </location>
</feature>